<protein>
    <recommendedName>
        <fullName evidence="10">Cell division protein FtsL</fullName>
    </recommendedName>
</protein>
<evidence type="ECO:0000256" key="2">
    <source>
        <dbReference type="ARBA" id="ARBA00022475"/>
    </source>
</evidence>
<reference evidence="9" key="1">
    <citation type="submission" date="2018-06" db="EMBL/GenBank/DDBJ databases">
        <authorList>
            <person name="Zhirakovskaya E."/>
        </authorList>
    </citation>
    <scope>NUCLEOTIDE SEQUENCE</scope>
</reference>
<evidence type="ECO:0000256" key="4">
    <source>
        <dbReference type="ARBA" id="ARBA00022692"/>
    </source>
</evidence>
<evidence type="ECO:0000256" key="5">
    <source>
        <dbReference type="ARBA" id="ARBA00022989"/>
    </source>
</evidence>
<dbReference type="PANTHER" id="PTHR37479:SF1">
    <property type="entry name" value="CELL DIVISION PROTEIN FTSL"/>
    <property type="match status" value="1"/>
</dbReference>
<gene>
    <name evidence="9" type="ORF">MNBD_GAMMA02-1091</name>
</gene>
<keyword evidence="7" id="KW-0131">Cell cycle</keyword>
<feature type="transmembrane region" description="Helical" evidence="8">
    <location>
        <begin position="6"/>
        <end position="25"/>
    </location>
</feature>
<evidence type="ECO:0000313" key="9">
    <source>
        <dbReference type="EMBL" id="VAW45921.1"/>
    </source>
</evidence>
<evidence type="ECO:0008006" key="10">
    <source>
        <dbReference type="Google" id="ProtNLM"/>
    </source>
</evidence>
<dbReference type="EMBL" id="UOFA01000241">
    <property type="protein sequence ID" value="VAW45921.1"/>
    <property type="molecule type" value="Genomic_DNA"/>
</dbReference>
<evidence type="ECO:0000256" key="1">
    <source>
        <dbReference type="ARBA" id="ARBA00004401"/>
    </source>
</evidence>
<dbReference type="Pfam" id="PF04999">
    <property type="entry name" value="FtsL"/>
    <property type="match status" value="1"/>
</dbReference>
<evidence type="ECO:0000256" key="3">
    <source>
        <dbReference type="ARBA" id="ARBA00022618"/>
    </source>
</evidence>
<keyword evidence="3" id="KW-0132">Cell division</keyword>
<dbReference type="GO" id="GO:0043093">
    <property type="term" value="P:FtsZ-dependent cytokinesis"/>
    <property type="evidence" value="ECO:0007669"/>
    <property type="project" value="TreeGrafter"/>
</dbReference>
<dbReference type="NCBIfam" id="TIGR02209">
    <property type="entry name" value="ftsL_broad"/>
    <property type="match status" value="1"/>
</dbReference>
<dbReference type="AlphaFoldDB" id="A0A3B0VSJ6"/>
<dbReference type="GO" id="GO:0032153">
    <property type="term" value="C:cell division site"/>
    <property type="evidence" value="ECO:0007669"/>
    <property type="project" value="TreeGrafter"/>
</dbReference>
<evidence type="ECO:0000256" key="7">
    <source>
        <dbReference type="ARBA" id="ARBA00023306"/>
    </source>
</evidence>
<dbReference type="InterPro" id="IPR011922">
    <property type="entry name" value="Cell_div_FtsL"/>
</dbReference>
<keyword evidence="6 8" id="KW-0472">Membrane</keyword>
<keyword evidence="2" id="KW-1003">Cell membrane</keyword>
<keyword evidence="4 8" id="KW-0812">Transmembrane</keyword>
<evidence type="ECO:0000256" key="6">
    <source>
        <dbReference type="ARBA" id="ARBA00023136"/>
    </source>
</evidence>
<dbReference type="HAMAP" id="MF_00910">
    <property type="entry name" value="FtsL"/>
    <property type="match status" value="1"/>
</dbReference>
<dbReference type="PANTHER" id="PTHR37479">
    <property type="entry name" value="CELL DIVISION PROTEIN FTSL"/>
    <property type="match status" value="1"/>
</dbReference>
<comment type="subcellular location">
    <subcellularLocation>
        <location evidence="1">Cell membrane</location>
        <topology evidence="1">Single-pass type II membrane protein</topology>
    </subcellularLocation>
</comment>
<organism evidence="9">
    <name type="scientific">hydrothermal vent metagenome</name>
    <dbReference type="NCBI Taxonomy" id="652676"/>
    <lineage>
        <taxon>unclassified sequences</taxon>
        <taxon>metagenomes</taxon>
        <taxon>ecological metagenomes</taxon>
    </lineage>
</organism>
<evidence type="ECO:0000256" key="8">
    <source>
        <dbReference type="SAM" id="Phobius"/>
    </source>
</evidence>
<proteinExistence type="inferred from homology"/>
<dbReference type="GO" id="GO:0005886">
    <property type="term" value="C:plasma membrane"/>
    <property type="evidence" value="ECO:0007669"/>
    <property type="project" value="UniProtKB-SubCell"/>
</dbReference>
<sequence length="89" mass="10411">MNIQNGLTVMLSFVLVGVLVNYVYFQNETRKLFAETQSVEKQKLELDDEWARLQVEKSTLVSNNRIEQVAREQLNMKLPEDEQVLVIVR</sequence>
<accession>A0A3B0VSJ6</accession>
<keyword evidence="5 8" id="KW-1133">Transmembrane helix</keyword>
<name>A0A3B0VSJ6_9ZZZZ</name>